<organism evidence="4 5">
    <name type="scientific">Saliniramus fredricksonii</name>
    <dbReference type="NCBI Taxonomy" id="1653334"/>
    <lineage>
        <taxon>Bacteria</taxon>
        <taxon>Pseudomonadati</taxon>
        <taxon>Pseudomonadota</taxon>
        <taxon>Alphaproteobacteria</taxon>
        <taxon>Hyphomicrobiales</taxon>
        <taxon>Salinarimonadaceae</taxon>
        <taxon>Saliniramus</taxon>
    </lineage>
</organism>
<dbReference type="InterPro" id="IPR027417">
    <property type="entry name" value="P-loop_NTPase"/>
</dbReference>
<accession>A0ABY0K6X2</accession>
<dbReference type="EMBL" id="FMBM01000001">
    <property type="protein sequence ID" value="SCC79430.1"/>
    <property type="molecule type" value="Genomic_DNA"/>
</dbReference>
<feature type="domain" description="Sulfotransferase" evidence="3">
    <location>
        <begin position="27"/>
        <end position="196"/>
    </location>
</feature>
<dbReference type="RefSeq" id="WP_074443745.1">
    <property type="nucleotide sequence ID" value="NZ_FMBM01000001.1"/>
</dbReference>
<keyword evidence="2" id="KW-0808">Transferase</keyword>
<dbReference type="Pfam" id="PF00685">
    <property type="entry name" value="Sulfotransfer_1"/>
    <property type="match status" value="1"/>
</dbReference>
<dbReference type="Gene3D" id="3.40.50.300">
    <property type="entry name" value="P-loop containing nucleotide triphosphate hydrolases"/>
    <property type="match status" value="1"/>
</dbReference>
<protein>
    <submittedName>
        <fullName evidence="4">Sulfotransferase domain-containing protein</fullName>
    </submittedName>
</protein>
<gene>
    <name evidence="4" type="ORF">GA0071312_0874</name>
</gene>
<evidence type="ECO:0000256" key="1">
    <source>
        <dbReference type="ARBA" id="ARBA00005771"/>
    </source>
</evidence>
<evidence type="ECO:0000259" key="3">
    <source>
        <dbReference type="Pfam" id="PF00685"/>
    </source>
</evidence>
<comment type="similarity">
    <text evidence="1">Belongs to the sulfotransferase 1 family.</text>
</comment>
<name>A0ABY0K6X2_9HYPH</name>
<dbReference type="SUPFAM" id="SSF52540">
    <property type="entry name" value="P-loop containing nucleoside triphosphate hydrolases"/>
    <property type="match status" value="1"/>
</dbReference>
<keyword evidence="5" id="KW-1185">Reference proteome</keyword>
<reference evidence="4 5" key="1">
    <citation type="submission" date="2016-08" db="EMBL/GenBank/DDBJ databases">
        <authorList>
            <person name="Varghese N."/>
            <person name="Submissions Spin"/>
        </authorList>
    </citation>
    <scope>NUCLEOTIDE SEQUENCE [LARGE SCALE GENOMIC DNA]</scope>
    <source>
        <strain evidence="4 5">HL-109</strain>
    </source>
</reference>
<sequence length="208" mass="23304">MLDDLGVSLEYTHAGSGHARPKPIEQITTATADDYERVVFLHRDPRDTAVSGYYQKAKRRDGYDGDISSFLRDPLHGVEKICRFNRLWLEHASQDANILAVSYEDLHANTFHVLEAILRFLGEDRDPDEVAEVMTANTFDKMRDREASGAYVAKYGKALRPTDPDDPNSFKVRKGKVGGYRDELSAEDIVYCDAVIGRFGKGGVQSTT</sequence>
<dbReference type="Proteomes" id="UP000182800">
    <property type="component" value="Unassembled WGS sequence"/>
</dbReference>
<comment type="caution">
    <text evidence="4">The sequence shown here is derived from an EMBL/GenBank/DDBJ whole genome shotgun (WGS) entry which is preliminary data.</text>
</comment>
<evidence type="ECO:0000313" key="5">
    <source>
        <dbReference type="Proteomes" id="UP000182800"/>
    </source>
</evidence>
<evidence type="ECO:0000256" key="2">
    <source>
        <dbReference type="ARBA" id="ARBA00022679"/>
    </source>
</evidence>
<dbReference type="PANTHER" id="PTHR11783">
    <property type="entry name" value="SULFOTRANSFERASE SULT"/>
    <property type="match status" value="1"/>
</dbReference>
<evidence type="ECO:0000313" key="4">
    <source>
        <dbReference type="EMBL" id="SCC79430.1"/>
    </source>
</evidence>
<dbReference type="InterPro" id="IPR000863">
    <property type="entry name" value="Sulfotransferase_dom"/>
</dbReference>
<proteinExistence type="inferred from homology"/>